<organism evidence="6 7">
    <name type="scientific">Palaeococcus pacificus DY20341</name>
    <dbReference type="NCBI Taxonomy" id="1343739"/>
    <lineage>
        <taxon>Archaea</taxon>
        <taxon>Methanobacteriati</taxon>
        <taxon>Methanobacteriota</taxon>
        <taxon>Thermococci</taxon>
        <taxon>Thermococcales</taxon>
        <taxon>Thermococcaceae</taxon>
        <taxon>Palaeococcus</taxon>
    </lineage>
</organism>
<evidence type="ECO:0000256" key="3">
    <source>
        <dbReference type="ARBA" id="ARBA00022827"/>
    </source>
</evidence>
<gene>
    <name evidence="6" type="ORF">PAP_01865</name>
</gene>
<dbReference type="Proteomes" id="UP000027981">
    <property type="component" value="Chromosome"/>
</dbReference>
<dbReference type="Pfam" id="PF02852">
    <property type="entry name" value="Pyr_redox_dim"/>
    <property type="match status" value="1"/>
</dbReference>
<name>A0A075LQ37_9EURY</name>
<evidence type="ECO:0000313" key="7">
    <source>
        <dbReference type="Proteomes" id="UP000027981"/>
    </source>
</evidence>
<evidence type="ECO:0000259" key="4">
    <source>
        <dbReference type="Pfam" id="PF02852"/>
    </source>
</evidence>
<dbReference type="PANTHER" id="PTHR43014">
    <property type="entry name" value="MERCURIC REDUCTASE"/>
    <property type="match status" value="1"/>
</dbReference>
<dbReference type="PIRSF" id="PIRSF000350">
    <property type="entry name" value="Mercury_reductase_MerA"/>
    <property type="match status" value="1"/>
</dbReference>
<dbReference type="EMBL" id="CP006019">
    <property type="protein sequence ID" value="AIF68810.1"/>
    <property type="molecule type" value="Genomic_DNA"/>
</dbReference>
<dbReference type="STRING" id="1343739.PAP_01865"/>
<dbReference type="InterPro" id="IPR036188">
    <property type="entry name" value="FAD/NAD-bd_sf"/>
</dbReference>
<dbReference type="PRINTS" id="PR00411">
    <property type="entry name" value="PNDRDTASEI"/>
</dbReference>
<proteinExistence type="inferred from homology"/>
<dbReference type="PANTHER" id="PTHR43014:SF5">
    <property type="entry name" value="GLUTATHIONE REDUCTASE (NADPH)"/>
    <property type="match status" value="1"/>
</dbReference>
<dbReference type="KEGG" id="ppac:PAP_01865"/>
<dbReference type="Gene3D" id="3.50.50.60">
    <property type="entry name" value="FAD/NAD(P)-binding domain"/>
    <property type="match status" value="2"/>
</dbReference>
<dbReference type="InterPro" id="IPR001100">
    <property type="entry name" value="Pyr_nuc-diS_OxRdtase"/>
</dbReference>
<reference evidence="7" key="1">
    <citation type="submission" date="2013-06" db="EMBL/GenBank/DDBJ databases">
        <title>Complete Genome Sequence of Hyperthermophilic Palaeococcus pacificus DY20341T, Isolated from a Deep-Sea Hydrothermal Sediments.</title>
        <authorList>
            <person name="Zeng X."/>
            <person name="Shao Z."/>
        </authorList>
    </citation>
    <scope>NUCLEOTIDE SEQUENCE [LARGE SCALE GENOMIC DNA]</scope>
    <source>
        <strain evidence="7">DY20341</strain>
    </source>
</reference>
<dbReference type="InterPro" id="IPR004099">
    <property type="entry name" value="Pyr_nucl-diS_OxRdtase_dimer"/>
</dbReference>
<accession>A0A075LQ37</accession>
<evidence type="ECO:0000313" key="6">
    <source>
        <dbReference type="EMBL" id="AIF68810.1"/>
    </source>
</evidence>
<keyword evidence="3" id="KW-0274">FAD</keyword>
<dbReference type="InterPro" id="IPR023753">
    <property type="entry name" value="FAD/NAD-binding_dom"/>
</dbReference>
<dbReference type="PRINTS" id="PR00368">
    <property type="entry name" value="FADPNR"/>
</dbReference>
<dbReference type="HOGENOM" id="CLU_016755_2_0_2"/>
<dbReference type="SUPFAM" id="SSF55424">
    <property type="entry name" value="FAD/NAD-linked reductases, dimerisation (C-terminal) domain"/>
    <property type="match status" value="1"/>
</dbReference>
<dbReference type="GO" id="GO:0016491">
    <property type="term" value="F:oxidoreductase activity"/>
    <property type="evidence" value="ECO:0007669"/>
    <property type="project" value="InterPro"/>
</dbReference>
<dbReference type="SUPFAM" id="SSF51905">
    <property type="entry name" value="FAD/NAD(P)-binding domain"/>
    <property type="match status" value="1"/>
</dbReference>
<dbReference type="AlphaFoldDB" id="A0A075LQ37"/>
<dbReference type="InterPro" id="IPR016156">
    <property type="entry name" value="FAD/NAD-linked_Rdtase_dimer_sf"/>
</dbReference>
<keyword evidence="7" id="KW-1185">Reference proteome</keyword>
<reference evidence="6 7" key="2">
    <citation type="journal article" date="2015" name="Genome Announc.">
        <title>Complete Genome Sequence of Hyperthermophilic Piezophilic Archaeon Palaeococcus pacificus DY20341T, Isolated from Deep-Sea Hydrothermal Sediments.</title>
        <authorList>
            <person name="Zeng X."/>
            <person name="Jebbar M."/>
            <person name="Shao Z."/>
        </authorList>
    </citation>
    <scope>NUCLEOTIDE SEQUENCE [LARGE SCALE GENOMIC DNA]</scope>
    <source>
        <strain evidence="6 7">DY20341</strain>
    </source>
</reference>
<dbReference type="Pfam" id="PF07992">
    <property type="entry name" value="Pyr_redox_2"/>
    <property type="match status" value="1"/>
</dbReference>
<dbReference type="Gene3D" id="3.30.390.30">
    <property type="match status" value="1"/>
</dbReference>
<keyword evidence="2" id="KW-0285">Flavoprotein</keyword>
<evidence type="ECO:0000256" key="1">
    <source>
        <dbReference type="ARBA" id="ARBA00007532"/>
    </source>
</evidence>
<dbReference type="eggNOG" id="arCOG01068">
    <property type="taxonomic scope" value="Archaea"/>
</dbReference>
<comment type="similarity">
    <text evidence="1">Belongs to the class-I pyridine nucleotide-disulfide oxidoreductase family.</text>
</comment>
<sequence>MNEGLTVVRYFDLVVIGSGVAGTLAAHKAKQAGLNVAVVDERPFGGTCALRGCDPKKILVGAAELVDWARRMKGNGIDGEIKIDWKELMKFKRKFTEEMSKRIEQGFEKAGIETFHAHARFLDERTLEVDGEKLEARFFLIATGARPRTLNILGEEYVITSDQFLELDNLPEEIIFVGGGYISFELAHIASRAGAKVKILHRSERPLKNFEPYLVEKLLEATREKGIEVILNTPVVGVEKKGNRFIVNTAQNEAQFEADLVVHGAGRVPNIDGLGLENANIEHDSRGIIVNEYMQSISNPRVYAAGDVAKGGLPLTPVAAVEASIATSNIIKGNNRKINYKGIPTAVFTIPPMASVGLREEDAKRDSLNFTVKQGDTSRWYTSKRINLKHSAFKILIEKETGKILGAHLLGHNADEVINIFALAIQLGLTAQDLKHRYYSYPTSSYDILYML</sequence>
<protein>
    <submittedName>
        <fullName evidence="6">Uncharacterized protein</fullName>
    </submittedName>
</protein>
<feature type="domain" description="Pyridine nucleotide-disulphide oxidoreductase dimerisation" evidence="4">
    <location>
        <begin position="343"/>
        <end position="445"/>
    </location>
</feature>
<evidence type="ECO:0000256" key="2">
    <source>
        <dbReference type="ARBA" id="ARBA00022630"/>
    </source>
</evidence>
<feature type="domain" description="FAD/NAD(P)-binding" evidence="5">
    <location>
        <begin position="11"/>
        <end position="322"/>
    </location>
</feature>
<evidence type="ECO:0000259" key="5">
    <source>
        <dbReference type="Pfam" id="PF07992"/>
    </source>
</evidence>